<dbReference type="SUPFAM" id="SSF53300">
    <property type="entry name" value="vWA-like"/>
    <property type="match status" value="1"/>
</dbReference>
<feature type="region of interest" description="Disordered" evidence="1">
    <location>
        <begin position="328"/>
        <end position="362"/>
    </location>
</feature>
<dbReference type="AlphaFoldDB" id="A0A6G8IN62"/>
<dbReference type="InterPro" id="IPR036465">
    <property type="entry name" value="vWFA_dom_sf"/>
</dbReference>
<accession>A0A6G8IN62</accession>
<feature type="domain" description="VWFA" evidence="2">
    <location>
        <begin position="415"/>
        <end position="555"/>
    </location>
</feature>
<protein>
    <submittedName>
        <fullName evidence="3">Magnesium chelatase subunit D</fullName>
    </submittedName>
</protein>
<sequence length="602" mass="62122">MAVDPLGLGGVWLRAAAGPERDDWLAQLRGGLPAGRAWRRVPLHIRDAELLGGLDLAASLREGRAIARDGLLLQAHAGVLLLPSVQRQAPHVLAHLHRVLDTGELPLEREGHAGARALSLAVVALDDRADDEDPQAGPCAPGLADRLALHIELGAAGLPAGTPWPPEAVAVARERLPAVAVPEALLRELCASAQALGVASLRAPLQALRVARAAAALDGAVVVHTRHAALALAWVLLPRATQWPAPEAKAETETETETEAAQAPSPEPHAREPHAPEAANVSPPDSPGIAADDPTDPAPEPAEALFDAARASLPAGLLAALAQRLAPAPGRGGARSATGRGGPAQRLSARGRPLGARRGRPDGLQRLSLIDTLRAAAPWQALRRREAPAAAAGPRVHVRPDDLHVTRRRQTPQATTLFVVDASGSSALHRLAEAKGAVELLLADCYVRRDRVALLAFRGTGAELLLPPTRSLARAKRSLAGLPGGGGTPLATALAQAGELLGALQRRGETPQLVLLTDGRANIAADGSPGRERAGSDALCAARRLRGCGAAALLIDTSPMPHPHARGVADAMGARYLPLPHAGAGELSRAVRGARPAAAALA</sequence>
<dbReference type="Gene3D" id="1.10.8.80">
    <property type="entry name" value="Magnesium chelatase subunit I, C-Terminal domain"/>
    <property type="match status" value="1"/>
</dbReference>
<dbReference type="PROSITE" id="PS50234">
    <property type="entry name" value="VWFA"/>
    <property type="match status" value="1"/>
</dbReference>
<evidence type="ECO:0000259" key="2">
    <source>
        <dbReference type="PROSITE" id="PS50234"/>
    </source>
</evidence>
<dbReference type="Pfam" id="PF17863">
    <property type="entry name" value="AAA_lid_2"/>
    <property type="match status" value="1"/>
</dbReference>
<dbReference type="Proteomes" id="UP000503162">
    <property type="component" value="Chromosome"/>
</dbReference>
<evidence type="ECO:0000256" key="1">
    <source>
        <dbReference type="SAM" id="MobiDB-lite"/>
    </source>
</evidence>
<dbReference type="InterPro" id="IPR027417">
    <property type="entry name" value="P-loop_NTPase"/>
</dbReference>
<dbReference type="Pfam" id="PF13519">
    <property type="entry name" value="VWA_2"/>
    <property type="match status" value="1"/>
</dbReference>
<name>A0A6G8IN62_9BURK</name>
<dbReference type="KEGG" id="hcz:G9Q37_00035"/>
<feature type="region of interest" description="Disordered" evidence="1">
    <location>
        <begin position="245"/>
        <end position="301"/>
    </location>
</feature>
<proteinExistence type="predicted"/>
<keyword evidence="4" id="KW-1185">Reference proteome</keyword>
<dbReference type="Gene3D" id="3.40.50.300">
    <property type="entry name" value="P-loop containing nucleotide triphosphate hydrolases"/>
    <property type="match status" value="1"/>
</dbReference>
<dbReference type="NCBIfam" id="NF009943">
    <property type="entry name" value="PRK13406.1"/>
    <property type="match status" value="1"/>
</dbReference>
<gene>
    <name evidence="3" type="ORF">G9Q37_00035</name>
</gene>
<dbReference type="InterPro" id="IPR002035">
    <property type="entry name" value="VWF_A"/>
</dbReference>
<dbReference type="SUPFAM" id="SSF52540">
    <property type="entry name" value="P-loop containing nucleoside triphosphate hydrolases"/>
    <property type="match status" value="1"/>
</dbReference>
<dbReference type="PANTHER" id="PTHR43473:SF2">
    <property type="entry name" value="MAGNESIUM-CHELATASE SUBUNIT CHLD, CHLOROPLASTIC"/>
    <property type="match status" value="1"/>
</dbReference>
<dbReference type="InterPro" id="IPR041628">
    <property type="entry name" value="ChlI/MoxR_AAA_lid"/>
</dbReference>
<dbReference type="PANTHER" id="PTHR43473">
    <property type="entry name" value="MAGNESIUM-CHELATASE SUBUNIT CHLD, CHLOROPLASTIC"/>
    <property type="match status" value="1"/>
</dbReference>
<evidence type="ECO:0000313" key="4">
    <source>
        <dbReference type="Proteomes" id="UP000503162"/>
    </source>
</evidence>
<feature type="compositionally biased region" description="Low complexity" evidence="1">
    <location>
        <begin position="328"/>
        <end position="356"/>
    </location>
</feature>
<evidence type="ECO:0000313" key="3">
    <source>
        <dbReference type="EMBL" id="QIM54601.1"/>
    </source>
</evidence>
<dbReference type="Gene3D" id="3.40.50.410">
    <property type="entry name" value="von Willebrand factor, type A domain"/>
    <property type="match status" value="1"/>
</dbReference>
<organism evidence="3 4">
    <name type="scientific">Hydrogenophaga crocea</name>
    <dbReference type="NCBI Taxonomy" id="2716225"/>
    <lineage>
        <taxon>Bacteria</taxon>
        <taxon>Pseudomonadati</taxon>
        <taxon>Pseudomonadota</taxon>
        <taxon>Betaproteobacteria</taxon>
        <taxon>Burkholderiales</taxon>
        <taxon>Comamonadaceae</taxon>
        <taxon>Hydrogenophaga</taxon>
    </lineage>
</organism>
<dbReference type="SMART" id="SM00327">
    <property type="entry name" value="VWA"/>
    <property type="match status" value="1"/>
</dbReference>
<reference evidence="3 4" key="1">
    <citation type="submission" date="2020-03" db="EMBL/GenBank/DDBJ databases">
        <title>Hydrogenophaga sp. nov. isolated from cyanobacterial mat.</title>
        <authorList>
            <person name="Thorat V."/>
            <person name="Kirdat K."/>
            <person name="Tiwarekar B."/>
            <person name="Costa E.D."/>
            <person name="Yadav A."/>
        </authorList>
    </citation>
    <scope>NUCLEOTIDE SEQUENCE [LARGE SCALE GENOMIC DNA]</scope>
    <source>
        <strain evidence="3 4">BA0156</strain>
    </source>
</reference>
<dbReference type="EMBL" id="CP049989">
    <property type="protein sequence ID" value="QIM54601.1"/>
    <property type="molecule type" value="Genomic_DNA"/>
</dbReference>